<keyword evidence="3 8" id="KW-0375">Hydrogen ion transport</keyword>
<organism evidence="9 10">
    <name type="scientific">Sporolituus thermophilus DSM 23256</name>
    <dbReference type="NCBI Taxonomy" id="1123285"/>
    <lineage>
        <taxon>Bacteria</taxon>
        <taxon>Bacillati</taxon>
        <taxon>Bacillota</taxon>
        <taxon>Negativicutes</taxon>
        <taxon>Selenomonadales</taxon>
        <taxon>Sporomusaceae</taxon>
        <taxon>Sporolituus</taxon>
    </lineage>
</organism>
<evidence type="ECO:0000313" key="10">
    <source>
        <dbReference type="Proteomes" id="UP000243333"/>
    </source>
</evidence>
<dbReference type="PROSITE" id="PS00389">
    <property type="entry name" value="ATPASE_DELTA"/>
    <property type="match status" value="1"/>
</dbReference>
<dbReference type="PRINTS" id="PR00125">
    <property type="entry name" value="ATPASEDELTA"/>
</dbReference>
<evidence type="ECO:0000256" key="3">
    <source>
        <dbReference type="ARBA" id="ARBA00022781"/>
    </source>
</evidence>
<comment type="function">
    <text evidence="8">This protein is part of the stalk that links CF(0) to CF(1). It either transmits conformational changes from CF(0) to CF(1) or is implicated in proton conduction.</text>
</comment>
<evidence type="ECO:0000256" key="7">
    <source>
        <dbReference type="ARBA" id="ARBA00023310"/>
    </source>
</evidence>
<comment type="subcellular location">
    <subcellularLocation>
        <location evidence="8">Cell membrane</location>
        <topology evidence="8">Peripheral membrane protein</topology>
    </subcellularLocation>
    <subcellularLocation>
        <location evidence="1">Membrane</location>
    </subcellularLocation>
</comment>
<dbReference type="PANTHER" id="PTHR11910">
    <property type="entry name" value="ATP SYNTHASE DELTA CHAIN"/>
    <property type="match status" value="1"/>
</dbReference>
<accession>A0A1G7HGQ3</accession>
<evidence type="ECO:0000256" key="4">
    <source>
        <dbReference type="ARBA" id="ARBA00023065"/>
    </source>
</evidence>
<evidence type="ECO:0000256" key="5">
    <source>
        <dbReference type="ARBA" id="ARBA00023136"/>
    </source>
</evidence>
<evidence type="ECO:0000313" key="9">
    <source>
        <dbReference type="EMBL" id="SDE99652.1"/>
    </source>
</evidence>
<dbReference type="GO" id="GO:0045259">
    <property type="term" value="C:proton-transporting ATP synthase complex"/>
    <property type="evidence" value="ECO:0007669"/>
    <property type="project" value="UniProtKB-KW"/>
</dbReference>
<keyword evidence="2 8" id="KW-0813">Transport</keyword>
<dbReference type="InterPro" id="IPR026015">
    <property type="entry name" value="ATP_synth_OSCP/delta_N_sf"/>
</dbReference>
<keyword evidence="5 8" id="KW-0472">Membrane</keyword>
<dbReference type="EMBL" id="FNBU01000001">
    <property type="protein sequence ID" value="SDE99652.1"/>
    <property type="molecule type" value="Genomic_DNA"/>
</dbReference>
<dbReference type="AlphaFoldDB" id="A0A1G7HGQ3"/>
<dbReference type="GO" id="GO:0046933">
    <property type="term" value="F:proton-transporting ATP synthase activity, rotational mechanism"/>
    <property type="evidence" value="ECO:0007669"/>
    <property type="project" value="UniProtKB-UniRule"/>
</dbReference>
<dbReference type="InterPro" id="IPR000711">
    <property type="entry name" value="ATPase_OSCP/dsu"/>
</dbReference>
<keyword evidence="7 8" id="KW-0066">ATP synthesis</keyword>
<protein>
    <recommendedName>
        <fullName evidence="8">ATP synthase subunit delta</fullName>
    </recommendedName>
    <alternativeName>
        <fullName evidence="8">ATP synthase F(1) sector subunit delta</fullName>
    </alternativeName>
    <alternativeName>
        <fullName evidence="8">F-type ATPase subunit delta</fullName>
        <shortName evidence="8">F-ATPase subunit delta</shortName>
    </alternativeName>
</protein>
<dbReference type="OrthoDB" id="9802471at2"/>
<evidence type="ECO:0000256" key="2">
    <source>
        <dbReference type="ARBA" id="ARBA00022448"/>
    </source>
</evidence>
<dbReference type="Pfam" id="PF00213">
    <property type="entry name" value="OSCP"/>
    <property type="match status" value="1"/>
</dbReference>
<proteinExistence type="inferred from homology"/>
<keyword evidence="8" id="KW-1003">Cell membrane</keyword>
<evidence type="ECO:0000256" key="1">
    <source>
        <dbReference type="ARBA" id="ARBA00004370"/>
    </source>
</evidence>
<dbReference type="HAMAP" id="MF_01416">
    <property type="entry name" value="ATP_synth_delta_bact"/>
    <property type="match status" value="1"/>
</dbReference>
<reference evidence="10" key="1">
    <citation type="submission" date="2016-10" db="EMBL/GenBank/DDBJ databases">
        <authorList>
            <person name="Varghese N."/>
            <person name="Submissions S."/>
        </authorList>
    </citation>
    <scope>NUCLEOTIDE SEQUENCE [LARGE SCALE GENOMIC DNA]</scope>
    <source>
        <strain evidence="10">DSM 23256</strain>
    </source>
</reference>
<dbReference type="GO" id="GO:0005886">
    <property type="term" value="C:plasma membrane"/>
    <property type="evidence" value="ECO:0007669"/>
    <property type="project" value="UniProtKB-SubCell"/>
</dbReference>
<evidence type="ECO:0000256" key="8">
    <source>
        <dbReference type="HAMAP-Rule" id="MF_01416"/>
    </source>
</evidence>
<dbReference type="STRING" id="1123285.SAMN05660235_00047"/>
<dbReference type="RefSeq" id="WP_093686971.1">
    <property type="nucleotide sequence ID" value="NZ_FNBU01000001.1"/>
</dbReference>
<dbReference type="NCBIfam" id="NF004402">
    <property type="entry name" value="PRK05758.2-2"/>
    <property type="match status" value="1"/>
</dbReference>
<keyword evidence="10" id="KW-1185">Reference proteome</keyword>
<comment type="function">
    <text evidence="8">F(1)F(0) ATP synthase produces ATP from ADP in the presence of a proton or sodium gradient. F-type ATPases consist of two structural domains, F(1) containing the extramembraneous catalytic core and F(0) containing the membrane proton channel, linked together by a central stalk and a peripheral stalk. During catalysis, ATP synthesis in the catalytic domain of F(1) is coupled via a rotary mechanism of the central stalk subunits to proton translocation.</text>
</comment>
<dbReference type="NCBIfam" id="TIGR01145">
    <property type="entry name" value="ATP_synt_delta"/>
    <property type="match status" value="1"/>
</dbReference>
<gene>
    <name evidence="8" type="primary">atpH</name>
    <name evidence="9" type="ORF">SAMN05660235_00047</name>
</gene>
<keyword evidence="6 8" id="KW-0139">CF(1)</keyword>
<dbReference type="InterPro" id="IPR020781">
    <property type="entry name" value="ATPase_OSCP/d_CS"/>
</dbReference>
<dbReference type="Proteomes" id="UP000243333">
    <property type="component" value="Unassembled WGS sequence"/>
</dbReference>
<sequence>MLKSQLALKYAQAIFELAQEKGMLDEVEKQLTLVESTISGHDDLATLFYHPRVPAEAKKEIIRQVFASELTEYVRNFLLLLVDKRRETALRAIVHEFIQLANQARNIVEAQVTTARPLSPEQKQALAAKLSAVTGRNVVLKTAVDDSILGGVVVKIGDKLIDGSVARQLTSLKAALLSTELTKIGVTD</sequence>
<dbReference type="SUPFAM" id="SSF47928">
    <property type="entry name" value="N-terminal domain of the delta subunit of the F1F0-ATP synthase"/>
    <property type="match status" value="1"/>
</dbReference>
<dbReference type="Gene3D" id="1.10.520.20">
    <property type="entry name" value="N-terminal domain of the delta subunit of the F1F0-ATP synthase"/>
    <property type="match status" value="1"/>
</dbReference>
<keyword evidence="4 8" id="KW-0406">Ion transport</keyword>
<comment type="similarity">
    <text evidence="8">Belongs to the ATPase delta chain family.</text>
</comment>
<dbReference type="NCBIfam" id="NF004403">
    <property type="entry name" value="PRK05758.2-4"/>
    <property type="match status" value="1"/>
</dbReference>
<evidence type="ECO:0000256" key="6">
    <source>
        <dbReference type="ARBA" id="ARBA00023196"/>
    </source>
</evidence>
<name>A0A1G7HGQ3_9FIRM</name>